<gene>
    <name evidence="2" type="ORF">CC85DRAFT_454</name>
</gene>
<protein>
    <recommendedName>
        <fullName evidence="1">SCP domain-containing protein</fullName>
    </recommendedName>
</protein>
<accession>A0A0J0XZ61</accession>
<reference evidence="2 3" key="1">
    <citation type="submission" date="2015-03" db="EMBL/GenBank/DDBJ databases">
        <title>Genomics and transcriptomics of the oil-accumulating basidiomycete yeast T. oleaginosus allow insights into substrate utilization and the diverse evolutionary trajectories of mating systems in fungi.</title>
        <authorList>
            <consortium name="DOE Joint Genome Institute"/>
            <person name="Kourist R."/>
            <person name="Kracht O."/>
            <person name="Bracharz F."/>
            <person name="Lipzen A."/>
            <person name="Nolan M."/>
            <person name="Ohm R."/>
            <person name="Grigoriev I."/>
            <person name="Sun S."/>
            <person name="Heitman J."/>
            <person name="Bruck T."/>
            <person name="Nowrousian M."/>
        </authorList>
    </citation>
    <scope>NUCLEOTIDE SEQUENCE [LARGE SCALE GENOMIC DNA]</scope>
    <source>
        <strain evidence="2 3">IBC0246</strain>
    </source>
</reference>
<dbReference type="SUPFAM" id="SSF55797">
    <property type="entry name" value="PR-1-like"/>
    <property type="match status" value="1"/>
</dbReference>
<dbReference type="RefSeq" id="XP_018282834.1">
    <property type="nucleotide sequence ID" value="XM_018427190.1"/>
</dbReference>
<sequence>MSASSKGQTDGRGFDNLAQQSARNLPLNYGVDSFLDMWADEWPQTFAGGDPVNGRVVVLNHLTQMVWKSDTVVGCSWNVDCTEPGMDHSVFLSCVYGPGGNVVGQQDQEVGNYIPS</sequence>
<dbReference type="EMBL" id="KQ087177">
    <property type="protein sequence ID" value="KLT46343.1"/>
    <property type="molecule type" value="Genomic_DNA"/>
</dbReference>
<dbReference type="OrthoDB" id="337038at2759"/>
<dbReference type="PRINTS" id="PR00837">
    <property type="entry name" value="V5TPXLIKE"/>
</dbReference>
<dbReference type="InterPro" id="IPR001283">
    <property type="entry name" value="CRISP-related"/>
</dbReference>
<dbReference type="InterPro" id="IPR035940">
    <property type="entry name" value="CAP_sf"/>
</dbReference>
<evidence type="ECO:0000259" key="1">
    <source>
        <dbReference type="Pfam" id="PF00188"/>
    </source>
</evidence>
<evidence type="ECO:0000313" key="3">
    <source>
        <dbReference type="Proteomes" id="UP000053611"/>
    </source>
</evidence>
<dbReference type="AlphaFoldDB" id="A0A0J0XZ61"/>
<proteinExistence type="predicted"/>
<dbReference type="Proteomes" id="UP000053611">
    <property type="component" value="Unassembled WGS sequence"/>
</dbReference>
<dbReference type="Pfam" id="PF00188">
    <property type="entry name" value="CAP"/>
    <property type="match status" value="1"/>
</dbReference>
<organism evidence="2 3">
    <name type="scientific">Cutaneotrichosporon oleaginosum</name>
    <dbReference type="NCBI Taxonomy" id="879819"/>
    <lineage>
        <taxon>Eukaryota</taxon>
        <taxon>Fungi</taxon>
        <taxon>Dikarya</taxon>
        <taxon>Basidiomycota</taxon>
        <taxon>Agaricomycotina</taxon>
        <taxon>Tremellomycetes</taxon>
        <taxon>Trichosporonales</taxon>
        <taxon>Trichosporonaceae</taxon>
        <taxon>Cutaneotrichosporon</taxon>
    </lineage>
</organism>
<dbReference type="Gene3D" id="3.40.33.10">
    <property type="entry name" value="CAP"/>
    <property type="match status" value="1"/>
</dbReference>
<dbReference type="InterPro" id="IPR014044">
    <property type="entry name" value="CAP_dom"/>
</dbReference>
<name>A0A0J0XZ61_9TREE</name>
<evidence type="ECO:0000313" key="2">
    <source>
        <dbReference type="EMBL" id="KLT46343.1"/>
    </source>
</evidence>
<dbReference type="GeneID" id="28987793"/>
<keyword evidence="3" id="KW-1185">Reference proteome</keyword>
<feature type="domain" description="SCP" evidence="1">
    <location>
        <begin position="23"/>
        <end position="96"/>
    </location>
</feature>